<reference evidence="1 2" key="1">
    <citation type="journal article" date="2023" name="Plants (Basel)">
        <title>Bridging the Gap: Combining Genomics and Transcriptomics Approaches to Understand Stylosanthes scabra, an Orphan Legume from the Brazilian Caatinga.</title>
        <authorList>
            <person name="Ferreira-Neto J.R.C."/>
            <person name="da Silva M.D."/>
            <person name="Binneck E."/>
            <person name="de Melo N.F."/>
            <person name="da Silva R.H."/>
            <person name="de Melo A.L.T.M."/>
            <person name="Pandolfi V."/>
            <person name="Bustamante F.O."/>
            <person name="Brasileiro-Vidal A.C."/>
            <person name="Benko-Iseppon A.M."/>
        </authorList>
    </citation>
    <scope>NUCLEOTIDE SEQUENCE [LARGE SCALE GENOMIC DNA]</scope>
    <source>
        <tissue evidence="1">Leaves</tissue>
    </source>
</reference>
<comment type="caution">
    <text evidence="1">The sequence shown here is derived from an EMBL/GenBank/DDBJ whole genome shotgun (WGS) entry which is preliminary data.</text>
</comment>
<proteinExistence type="predicted"/>
<evidence type="ECO:0000313" key="2">
    <source>
        <dbReference type="Proteomes" id="UP001341840"/>
    </source>
</evidence>
<name>A0ABU6T751_9FABA</name>
<accession>A0ABU6T751</accession>
<organism evidence="1 2">
    <name type="scientific">Stylosanthes scabra</name>
    <dbReference type="NCBI Taxonomy" id="79078"/>
    <lineage>
        <taxon>Eukaryota</taxon>
        <taxon>Viridiplantae</taxon>
        <taxon>Streptophyta</taxon>
        <taxon>Embryophyta</taxon>
        <taxon>Tracheophyta</taxon>
        <taxon>Spermatophyta</taxon>
        <taxon>Magnoliopsida</taxon>
        <taxon>eudicotyledons</taxon>
        <taxon>Gunneridae</taxon>
        <taxon>Pentapetalae</taxon>
        <taxon>rosids</taxon>
        <taxon>fabids</taxon>
        <taxon>Fabales</taxon>
        <taxon>Fabaceae</taxon>
        <taxon>Papilionoideae</taxon>
        <taxon>50 kb inversion clade</taxon>
        <taxon>dalbergioids sensu lato</taxon>
        <taxon>Dalbergieae</taxon>
        <taxon>Pterocarpus clade</taxon>
        <taxon>Stylosanthes</taxon>
    </lineage>
</organism>
<sequence length="82" mass="9099">MCCLEFMIQPPTPKSTRYHRTDKLYRVPAVIGSNLLSPGPQALVPVVTVANHVRSGHLHISPHSRDTIGLYSLIAEIIKARK</sequence>
<protein>
    <submittedName>
        <fullName evidence="1">Uncharacterized protein</fullName>
    </submittedName>
</protein>
<evidence type="ECO:0000313" key="1">
    <source>
        <dbReference type="EMBL" id="MED6143996.1"/>
    </source>
</evidence>
<gene>
    <name evidence="1" type="ORF">PIB30_011241</name>
</gene>
<keyword evidence="2" id="KW-1185">Reference proteome</keyword>
<dbReference type="Proteomes" id="UP001341840">
    <property type="component" value="Unassembled WGS sequence"/>
</dbReference>
<dbReference type="EMBL" id="JASCZI010090648">
    <property type="protein sequence ID" value="MED6143996.1"/>
    <property type="molecule type" value="Genomic_DNA"/>
</dbReference>